<dbReference type="InterPro" id="IPR001851">
    <property type="entry name" value="ABC_transp_permease"/>
</dbReference>
<evidence type="ECO:0000256" key="5">
    <source>
        <dbReference type="ARBA" id="ARBA00023136"/>
    </source>
</evidence>
<keyword evidence="8" id="KW-1185">Reference proteome</keyword>
<gene>
    <name evidence="7" type="ORF">BKA02_001316</name>
</gene>
<dbReference type="PANTHER" id="PTHR30482:SF17">
    <property type="entry name" value="ABC TRANSPORTER ATP-BINDING PROTEIN"/>
    <property type="match status" value="1"/>
</dbReference>
<dbReference type="AlphaFoldDB" id="A0A7Y9JMQ1"/>
<comment type="subcellular location">
    <subcellularLocation>
        <location evidence="1">Cell membrane</location>
        <topology evidence="1">Multi-pass membrane protein</topology>
    </subcellularLocation>
</comment>
<keyword evidence="5 6" id="KW-0472">Membrane</keyword>
<evidence type="ECO:0000256" key="4">
    <source>
        <dbReference type="ARBA" id="ARBA00022989"/>
    </source>
</evidence>
<keyword evidence="3 6" id="KW-0812">Transmembrane</keyword>
<evidence type="ECO:0000313" key="8">
    <source>
        <dbReference type="Proteomes" id="UP000552045"/>
    </source>
</evidence>
<keyword evidence="2" id="KW-1003">Cell membrane</keyword>
<evidence type="ECO:0000313" key="7">
    <source>
        <dbReference type="EMBL" id="NYD54261.1"/>
    </source>
</evidence>
<dbReference type="GO" id="GO:0005886">
    <property type="term" value="C:plasma membrane"/>
    <property type="evidence" value="ECO:0007669"/>
    <property type="project" value="UniProtKB-SubCell"/>
</dbReference>
<reference evidence="7 8" key="1">
    <citation type="submission" date="2020-07" db="EMBL/GenBank/DDBJ databases">
        <title>Sequencing the genomes of 1000 actinobacteria strains.</title>
        <authorList>
            <person name="Klenk H.-P."/>
        </authorList>
    </citation>
    <scope>NUCLEOTIDE SEQUENCE [LARGE SCALE GENOMIC DNA]</scope>
    <source>
        <strain evidence="7 8">DSM 22185</strain>
    </source>
</reference>
<evidence type="ECO:0000256" key="3">
    <source>
        <dbReference type="ARBA" id="ARBA00022692"/>
    </source>
</evidence>
<dbReference type="EMBL" id="JACCBH010000001">
    <property type="protein sequence ID" value="NYD54261.1"/>
    <property type="molecule type" value="Genomic_DNA"/>
</dbReference>
<feature type="transmembrane region" description="Helical" evidence="6">
    <location>
        <begin position="33"/>
        <end position="62"/>
    </location>
</feature>
<sequence>MVDTNPTTLIKQRASASPAQRTRRLLGGLDVPIIALIVGVAVSFAQGNIQFLAGTIAIYALFAVATNMLIGWLGVMTFGAAAYFGAGAYFVALMRDVEMSPLLLVLLAGIVGALLAAVFAFVTIRIHGIALTMLTLVFGQILYQLLFSIRELGGDDGIPGVPSGQLFGLRLARPEDFWIYVIVIVAVCLIAVKVVYRSSFGRSVIAIHDDPLRADALGVPLKATRVKVFVIAGFFSAIAGALLAQQQGIVTSESLHWMLSGEVLIMCLIGGSASFWGPAIGAAVLLVLDTQLFRGMSYSSLFIGLILLAVVMVFRGGIAGLPAQVRGWLDRLGARRPESDERRTR</sequence>
<evidence type="ECO:0000256" key="2">
    <source>
        <dbReference type="ARBA" id="ARBA00022475"/>
    </source>
</evidence>
<feature type="transmembrane region" description="Helical" evidence="6">
    <location>
        <begin position="177"/>
        <end position="196"/>
    </location>
</feature>
<organism evidence="7 8">
    <name type="scientific">Microbacterium pseudoresistens</name>
    <dbReference type="NCBI Taxonomy" id="640634"/>
    <lineage>
        <taxon>Bacteria</taxon>
        <taxon>Bacillati</taxon>
        <taxon>Actinomycetota</taxon>
        <taxon>Actinomycetes</taxon>
        <taxon>Micrococcales</taxon>
        <taxon>Microbacteriaceae</taxon>
        <taxon>Microbacterium</taxon>
    </lineage>
</organism>
<dbReference type="CDD" id="cd06581">
    <property type="entry name" value="TM_PBP1_LivM_like"/>
    <property type="match status" value="1"/>
</dbReference>
<name>A0A7Y9JMQ1_9MICO</name>
<dbReference type="InterPro" id="IPR043428">
    <property type="entry name" value="LivM-like"/>
</dbReference>
<feature type="transmembrane region" description="Helical" evidence="6">
    <location>
        <begin position="300"/>
        <end position="321"/>
    </location>
</feature>
<feature type="transmembrane region" description="Helical" evidence="6">
    <location>
        <begin position="69"/>
        <end position="90"/>
    </location>
</feature>
<evidence type="ECO:0000256" key="6">
    <source>
        <dbReference type="SAM" id="Phobius"/>
    </source>
</evidence>
<feature type="transmembrane region" description="Helical" evidence="6">
    <location>
        <begin position="226"/>
        <end position="243"/>
    </location>
</feature>
<feature type="transmembrane region" description="Helical" evidence="6">
    <location>
        <begin position="263"/>
        <end position="288"/>
    </location>
</feature>
<dbReference type="PANTHER" id="PTHR30482">
    <property type="entry name" value="HIGH-AFFINITY BRANCHED-CHAIN AMINO ACID TRANSPORT SYSTEM PERMEASE"/>
    <property type="match status" value="1"/>
</dbReference>
<protein>
    <submittedName>
        <fullName evidence="7">Branched-chain amino acid transport system permease protein</fullName>
    </submittedName>
</protein>
<comment type="caution">
    <text evidence="7">The sequence shown here is derived from an EMBL/GenBank/DDBJ whole genome shotgun (WGS) entry which is preliminary data.</text>
</comment>
<dbReference type="Pfam" id="PF02653">
    <property type="entry name" value="BPD_transp_2"/>
    <property type="match status" value="1"/>
</dbReference>
<dbReference type="Proteomes" id="UP000552045">
    <property type="component" value="Unassembled WGS sequence"/>
</dbReference>
<keyword evidence="4 6" id="KW-1133">Transmembrane helix</keyword>
<feature type="transmembrane region" description="Helical" evidence="6">
    <location>
        <begin position="129"/>
        <end position="149"/>
    </location>
</feature>
<dbReference type="GO" id="GO:0015658">
    <property type="term" value="F:branched-chain amino acid transmembrane transporter activity"/>
    <property type="evidence" value="ECO:0007669"/>
    <property type="project" value="InterPro"/>
</dbReference>
<evidence type="ECO:0000256" key="1">
    <source>
        <dbReference type="ARBA" id="ARBA00004651"/>
    </source>
</evidence>
<feature type="transmembrane region" description="Helical" evidence="6">
    <location>
        <begin position="102"/>
        <end position="122"/>
    </location>
</feature>
<proteinExistence type="predicted"/>
<dbReference type="RefSeq" id="WP_179432440.1">
    <property type="nucleotide sequence ID" value="NZ_BAABLC010000001.1"/>
</dbReference>
<accession>A0A7Y9JMQ1</accession>